<dbReference type="RefSeq" id="WP_100535305.1">
    <property type="nucleotide sequence ID" value="NZ_CBDBYO010000007.1"/>
</dbReference>
<dbReference type="GO" id="GO:0016301">
    <property type="term" value="F:kinase activity"/>
    <property type="evidence" value="ECO:0007669"/>
    <property type="project" value="UniProtKB-KW"/>
</dbReference>
<dbReference type="InterPro" id="IPR000550">
    <property type="entry name" value="Hppk"/>
</dbReference>
<evidence type="ECO:0000256" key="2">
    <source>
        <dbReference type="ARBA" id="ARBA00013253"/>
    </source>
</evidence>
<dbReference type="SUPFAM" id="SSF55083">
    <property type="entry name" value="6-hydroxymethyl-7,8-dihydropterin pyrophosphokinase, HPPK"/>
    <property type="match status" value="1"/>
</dbReference>
<evidence type="ECO:0000256" key="5">
    <source>
        <dbReference type="ARBA" id="ARBA00022777"/>
    </source>
</evidence>
<dbReference type="EMBL" id="PHRG01000005">
    <property type="protein sequence ID" value="PJO74949.1"/>
    <property type="molecule type" value="Genomic_DNA"/>
</dbReference>
<evidence type="ECO:0000256" key="1">
    <source>
        <dbReference type="ARBA" id="ARBA00005051"/>
    </source>
</evidence>
<comment type="pathway">
    <text evidence="1">Cofactor biosynthesis; tetrahydrofolate biosynthesis; 2-amino-4-hydroxy-6-hydroxymethyl-7,8-dihydropteridine diphosphate from 7,8-dihydroneopterin triphosphate: step 4/4.</text>
</comment>
<dbReference type="Pfam" id="PF01288">
    <property type="entry name" value="HPPK"/>
    <property type="match status" value="1"/>
</dbReference>
<dbReference type="GO" id="GO:0005524">
    <property type="term" value="F:ATP binding"/>
    <property type="evidence" value="ECO:0007669"/>
    <property type="project" value="UniProtKB-KW"/>
</dbReference>
<proteinExistence type="predicted"/>
<feature type="domain" description="7,8-dihydro-6-hydroxymethylpterin-pyrophosphokinase" evidence="8">
    <location>
        <begin position="10"/>
        <end position="112"/>
    </location>
</feature>
<name>A0A2H9YQN7_9GAMM</name>
<dbReference type="AlphaFoldDB" id="A0A2H9YQN7"/>
<reference evidence="9 10" key="1">
    <citation type="submission" date="2017-11" db="EMBL/GenBank/DDBJ databases">
        <title>Revising the taxonomy of the Acinetobacter lwoffii group: the description of Acinetobacter pseudolwoffii sp. nov. and emended description of Acinetobacter lwoffii.</title>
        <authorList>
            <person name="Nemec A."/>
            <person name="Radolfova-Krizova L."/>
        </authorList>
    </citation>
    <scope>NUCLEOTIDE SEQUENCE [LARGE SCALE GENOMIC DNA]</scope>
    <source>
        <strain evidence="9 10">ANC 5044</strain>
    </source>
</reference>
<evidence type="ECO:0000256" key="6">
    <source>
        <dbReference type="ARBA" id="ARBA00022840"/>
    </source>
</evidence>
<keyword evidence="7" id="KW-0289">Folate biosynthesis</keyword>
<keyword evidence="4" id="KW-0547">Nucleotide-binding</keyword>
<accession>A0A2H9YQN7</accession>
<evidence type="ECO:0000313" key="10">
    <source>
        <dbReference type="Proteomes" id="UP000243446"/>
    </source>
</evidence>
<dbReference type="Gene3D" id="3.30.70.560">
    <property type="entry name" value="7,8-Dihydro-6-hydroxymethylpterin-pyrophosphokinase HPPK"/>
    <property type="match status" value="1"/>
</dbReference>
<dbReference type="GeneID" id="97176213"/>
<evidence type="ECO:0000256" key="3">
    <source>
        <dbReference type="ARBA" id="ARBA00022679"/>
    </source>
</evidence>
<dbReference type="Proteomes" id="UP000243446">
    <property type="component" value="Unassembled WGS sequence"/>
</dbReference>
<gene>
    <name evidence="9" type="ORF">CWI32_11175</name>
</gene>
<dbReference type="GO" id="GO:0046656">
    <property type="term" value="P:folic acid biosynthetic process"/>
    <property type="evidence" value="ECO:0007669"/>
    <property type="project" value="UniProtKB-KW"/>
</dbReference>
<keyword evidence="6" id="KW-0067">ATP-binding</keyword>
<keyword evidence="3" id="KW-0808">Transferase</keyword>
<evidence type="ECO:0000259" key="8">
    <source>
        <dbReference type="Pfam" id="PF01288"/>
    </source>
</evidence>
<dbReference type="UniPathway" id="UPA00077">
    <property type="reaction ID" value="UER00155"/>
</dbReference>
<dbReference type="EC" id="2.7.6.3" evidence="2"/>
<comment type="caution">
    <text evidence="9">The sequence shown here is derived from an EMBL/GenBank/DDBJ whole genome shotgun (WGS) entry which is preliminary data.</text>
</comment>
<dbReference type="InterPro" id="IPR035907">
    <property type="entry name" value="Hppk_sf"/>
</dbReference>
<evidence type="ECO:0000313" key="9">
    <source>
        <dbReference type="EMBL" id="PJO74949.1"/>
    </source>
</evidence>
<evidence type="ECO:0000256" key="4">
    <source>
        <dbReference type="ARBA" id="ARBA00022741"/>
    </source>
</evidence>
<organism evidence="9 10">
    <name type="scientific">Acinetobacter pseudolwoffii</name>
    <dbReference type="NCBI Taxonomy" id="2053287"/>
    <lineage>
        <taxon>Bacteria</taxon>
        <taxon>Pseudomonadati</taxon>
        <taxon>Pseudomonadota</taxon>
        <taxon>Gammaproteobacteria</taxon>
        <taxon>Moraxellales</taxon>
        <taxon>Moraxellaceae</taxon>
        <taxon>Acinetobacter</taxon>
    </lineage>
</organism>
<evidence type="ECO:0000256" key="7">
    <source>
        <dbReference type="ARBA" id="ARBA00022909"/>
    </source>
</evidence>
<protein>
    <recommendedName>
        <fullName evidence="2">2-amino-4-hydroxy-6-hydroxymethyldihydropteridine diphosphokinase</fullName>
        <ecNumber evidence="2">2.7.6.3</ecNumber>
    </recommendedName>
</protein>
<dbReference type="GO" id="GO:0003848">
    <property type="term" value="F:2-amino-4-hydroxy-6-hydroxymethyldihydropteridine diphosphokinase activity"/>
    <property type="evidence" value="ECO:0007669"/>
    <property type="project" value="UniProtKB-EC"/>
</dbReference>
<dbReference type="GO" id="GO:0046654">
    <property type="term" value="P:tetrahydrofolate biosynthetic process"/>
    <property type="evidence" value="ECO:0007669"/>
    <property type="project" value="UniProtKB-UniPathway"/>
</dbReference>
<keyword evidence="5 9" id="KW-0418">Kinase</keyword>
<sequence length="145" mass="16378">MNATETIFALALASNCHPQQHFQAAQQRISEWGEVQFSPIYMIPCRDGIGADYWNAACLLRSSVSSEDMIELLKQLEQASGRARPSHQITLDVDLIAWGPDLGHMQFNEKKLPLALDVKVPMFDIWHDAMFEHGSHSFPTVEQLI</sequence>